<evidence type="ECO:0000313" key="1">
    <source>
        <dbReference type="EMBL" id="MFB9461657.1"/>
    </source>
</evidence>
<organism evidence="1 2">
    <name type="scientific">Streptomyces cinereospinus</name>
    <dbReference type="NCBI Taxonomy" id="285561"/>
    <lineage>
        <taxon>Bacteria</taxon>
        <taxon>Bacillati</taxon>
        <taxon>Actinomycetota</taxon>
        <taxon>Actinomycetes</taxon>
        <taxon>Kitasatosporales</taxon>
        <taxon>Streptomycetaceae</taxon>
        <taxon>Streptomyces</taxon>
    </lineage>
</organism>
<keyword evidence="2" id="KW-1185">Reference proteome</keyword>
<dbReference type="RefSeq" id="WP_381341301.1">
    <property type="nucleotide sequence ID" value="NZ_JBHMCY010000003.1"/>
</dbReference>
<evidence type="ECO:0008006" key="3">
    <source>
        <dbReference type="Google" id="ProtNLM"/>
    </source>
</evidence>
<accession>A0ABV5MUM1</accession>
<dbReference type="EMBL" id="JBHMCY010000003">
    <property type="protein sequence ID" value="MFB9461657.1"/>
    <property type="molecule type" value="Genomic_DNA"/>
</dbReference>
<comment type="caution">
    <text evidence="1">The sequence shown here is derived from an EMBL/GenBank/DDBJ whole genome shotgun (WGS) entry which is preliminary data.</text>
</comment>
<dbReference type="Proteomes" id="UP001589709">
    <property type="component" value="Unassembled WGS sequence"/>
</dbReference>
<protein>
    <recommendedName>
        <fullName evidence="3">DUF3558 domain-containing protein</fullName>
    </recommendedName>
</protein>
<reference evidence="1 2" key="1">
    <citation type="submission" date="2024-09" db="EMBL/GenBank/DDBJ databases">
        <authorList>
            <person name="Sun Q."/>
            <person name="Mori K."/>
        </authorList>
    </citation>
    <scope>NUCLEOTIDE SEQUENCE [LARGE SCALE GENOMIC DNA]</scope>
    <source>
        <strain evidence="1 2">JCM 6917</strain>
    </source>
</reference>
<proteinExistence type="predicted"/>
<gene>
    <name evidence="1" type="ORF">ACFF45_02650</name>
</gene>
<evidence type="ECO:0000313" key="2">
    <source>
        <dbReference type="Proteomes" id="UP001589709"/>
    </source>
</evidence>
<name>A0ABV5MUM1_9ACTN</name>
<sequence>MLAFASTACGRSGEDQIPEVVCGTRIDQTLLRPVLTAMEDLQESSRVDRTAAVSAPCTLYSAGDRILELHFYWSTAAPHFAERSEFDPVFEDLPGWRAVSIGEEGIVGNTGAMVSGPCVVGRNTHFILKLSLPEVNIMDESRRQDIEKFMRAYFPATVATLSCD</sequence>